<feature type="domain" description="Zn(2)-C6 fungal-type" evidence="4">
    <location>
        <begin position="66"/>
        <end position="96"/>
    </location>
</feature>
<feature type="compositionally biased region" description="Basic and acidic residues" evidence="3">
    <location>
        <begin position="17"/>
        <end position="36"/>
    </location>
</feature>
<gene>
    <name evidence="5" type="ORF">M409DRAFT_51711</name>
</gene>
<dbReference type="PROSITE" id="PS00463">
    <property type="entry name" value="ZN2_CY6_FUNGAL_1"/>
    <property type="match status" value="1"/>
</dbReference>
<evidence type="ECO:0000259" key="4">
    <source>
        <dbReference type="PROSITE" id="PS50048"/>
    </source>
</evidence>
<organism evidence="5 6">
    <name type="scientific">Zasmidium cellare ATCC 36951</name>
    <dbReference type="NCBI Taxonomy" id="1080233"/>
    <lineage>
        <taxon>Eukaryota</taxon>
        <taxon>Fungi</taxon>
        <taxon>Dikarya</taxon>
        <taxon>Ascomycota</taxon>
        <taxon>Pezizomycotina</taxon>
        <taxon>Dothideomycetes</taxon>
        <taxon>Dothideomycetidae</taxon>
        <taxon>Mycosphaerellales</taxon>
        <taxon>Mycosphaerellaceae</taxon>
        <taxon>Zasmidium</taxon>
    </lineage>
</organism>
<dbReference type="GO" id="GO:0003677">
    <property type="term" value="F:DNA binding"/>
    <property type="evidence" value="ECO:0007669"/>
    <property type="project" value="InterPro"/>
</dbReference>
<feature type="region of interest" description="Disordered" evidence="3">
    <location>
        <begin position="904"/>
        <end position="927"/>
    </location>
</feature>
<evidence type="ECO:0000256" key="1">
    <source>
        <dbReference type="ARBA" id="ARBA00022723"/>
    </source>
</evidence>
<dbReference type="Pfam" id="PF04082">
    <property type="entry name" value="Fungal_trans"/>
    <property type="match status" value="1"/>
</dbReference>
<dbReference type="CDD" id="cd00067">
    <property type="entry name" value="GAL4"/>
    <property type="match status" value="1"/>
</dbReference>
<dbReference type="InterPro" id="IPR050987">
    <property type="entry name" value="AtrR-like"/>
</dbReference>
<dbReference type="InterPro" id="IPR036864">
    <property type="entry name" value="Zn2-C6_fun-type_DNA-bd_sf"/>
</dbReference>
<reference evidence="5" key="1">
    <citation type="journal article" date="2020" name="Stud. Mycol.">
        <title>101 Dothideomycetes genomes: a test case for predicting lifestyles and emergence of pathogens.</title>
        <authorList>
            <person name="Haridas S."/>
            <person name="Albert R."/>
            <person name="Binder M."/>
            <person name="Bloem J."/>
            <person name="Labutti K."/>
            <person name="Salamov A."/>
            <person name="Andreopoulos B."/>
            <person name="Baker S."/>
            <person name="Barry K."/>
            <person name="Bills G."/>
            <person name="Bluhm B."/>
            <person name="Cannon C."/>
            <person name="Castanera R."/>
            <person name="Culley D."/>
            <person name="Daum C."/>
            <person name="Ezra D."/>
            <person name="Gonzalez J."/>
            <person name="Henrissat B."/>
            <person name="Kuo A."/>
            <person name="Liang C."/>
            <person name="Lipzen A."/>
            <person name="Lutzoni F."/>
            <person name="Magnuson J."/>
            <person name="Mondo S."/>
            <person name="Nolan M."/>
            <person name="Ohm R."/>
            <person name="Pangilinan J."/>
            <person name="Park H.-J."/>
            <person name="Ramirez L."/>
            <person name="Alfaro M."/>
            <person name="Sun H."/>
            <person name="Tritt A."/>
            <person name="Yoshinaga Y."/>
            <person name="Zwiers L.-H."/>
            <person name="Turgeon B."/>
            <person name="Goodwin S."/>
            <person name="Spatafora J."/>
            <person name="Crous P."/>
            <person name="Grigoriev I."/>
        </authorList>
    </citation>
    <scope>NUCLEOTIDE SEQUENCE</scope>
    <source>
        <strain evidence="5">ATCC 36951</strain>
    </source>
</reference>
<dbReference type="PANTHER" id="PTHR46910:SF4">
    <property type="entry name" value="ZN(2)-C6 FUNGAL-TYPE DOMAIN-CONTAINING PROTEIN"/>
    <property type="match status" value="1"/>
</dbReference>
<accession>A0A6A6CWQ6</accession>
<dbReference type="OrthoDB" id="4456959at2759"/>
<dbReference type="SMART" id="SM00906">
    <property type="entry name" value="Fungal_trans"/>
    <property type="match status" value="1"/>
</dbReference>
<sequence>MPANKRPGDDAADDDRDSPQAKHPRTDAHLHQHNHGDFLGGLPPTSNGIGGGSKKKSAGSSRTGQACDRCKIRKIRCDARPGGCSPCLQNNTECKTTDRITGRATTRGHTEHIENENTALRLYMIELQQQLKENGLEPKPPPGNAHGYLSNNLQTGYHDGWDVQSSAYAAQAYPLPAHESPERQTTGSLLPDFRAGCIGDNYLGVSSENNWLSPIEGTSLALFGTKIDLAEFMPSEADPATSAMSYRTFLSHAFGRTQPFQPPLPPYTQCKVYADWYFRSIQQFIPILHKPDFMNLLDRVCHQEGHQPTAAETVMVHMVLAVINFQYSRRNGNDQARHDSMSHYHYALSFIPELVTGHKLEDIQALTLICSQLRNQPRPGAAWMFTNMVMGLAIESGLHRSAKAWQGSGMNQDPQHLEMRKRIFWSLLVFHVHVSGKLGRPMPLRMEDFDIEIPEPMHDFLPEEANLPEWKKCSWRAGGEGFKLLKIMMRVYATIYSIKSTGQYETNIKVLENDLDTFQAQVPVELRGGAETKEEDRVSALYLDMSVAECQLLLHHPSLCRSATPQTMSSNLDVCLHWSGRLLACAIQLKTLKSLDTTWYYSTDFLAAIFTTLFAWTERRDQMTSTDLQSVRHDMDQWLDVMGEVGNLLGQSLVPETREQVTDISAGTGPQLQQAISGIIDFSLSNLNRHIAAKTASAAVASTVSPNTQEQDAAQSLYNSTNESDTYYTNGTGSHDIAQPQTQGQAYMNGQAGHQDQAQSYPVSTPYTYPGVQNGTLAYNQNNLAAYDTSAYSNEEAKPNIEAQLHAAAQEAAMSSQPQTSNFLAAFQSPTGQVSNGFQQSPQQAEYPQAGPAAWRHFANSMMTNVSGQEYIQTPAGALMALSGGKAGDGSIDLATATMGNIPMPNDGTTQPWPLLQYTGGNGDGHQ</sequence>
<dbReference type="Pfam" id="PF00172">
    <property type="entry name" value="Zn_clus"/>
    <property type="match status" value="1"/>
</dbReference>
<evidence type="ECO:0000256" key="3">
    <source>
        <dbReference type="SAM" id="MobiDB-lite"/>
    </source>
</evidence>
<keyword evidence="1" id="KW-0479">Metal-binding</keyword>
<dbReference type="Proteomes" id="UP000799537">
    <property type="component" value="Unassembled WGS sequence"/>
</dbReference>
<dbReference type="InterPro" id="IPR001138">
    <property type="entry name" value="Zn2Cys6_DnaBD"/>
</dbReference>
<dbReference type="PROSITE" id="PS50048">
    <property type="entry name" value="ZN2_CY6_FUNGAL_2"/>
    <property type="match status" value="1"/>
</dbReference>
<protein>
    <recommendedName>
        <fullName evidence="4">Zn(2)-C6 fungal-type domain-containing protein</fullName>
    </recommendedName>
</protein>
<dbReference type="GO" id="GO:0000981">
    <property type="term" value="F:DNA-binding transcription factor activity, RNA polymerase II-specific"/>
    <property type="evidence" value="ECO:0007669"/>
    <property type="project" value="InterPro"/>
</dbReference>
<keyword evidence="2" id="KW-0539">Nucleus</keyword>
<evidence type="ECO:0000313" key="5">
    <source>
        <dbReference type="EMBL" id="KAF2169916.1"/>
    </source>
</evidence>
<dbReference type="CDD" id="cd12148">
    <property type="entry name" value="fungal_TF_MHR"/>
    <property type="match status" value="1"/>
</dbReference>
<feature type="region of interest" description="Disordered" evidence="3">
    <location>
        <begin position="1"/>
        <end position="65"/>
    </location>
</feature>
<dbReference type="RefSeq" id="XP_033670805.1">
    <property type="nucleotide sequence ID" value="XM_033811881.1"/>
</dbReference>
<keyword evidence="6" id="KW-1185">Reference proteome</keyword>
<dbReference type="GO" id="GO:0006351">
    <property type="term" value="P:DNA-templated transcription"/>
    <property type="evidence" value="ECO:0007669"/>
    <property type="project" value="InterPro"/>
</dbReference>
<name>A0A6A6CWQ6_ZASCE</name>
<dbReference type="SMART" id="SM00066">
    <property type="entry name" value="GAL4"/>
    <property type="match status" value="1"/>
</dbReference>
<dbReference type="GeneID" id="54565153"/>
<dbReference type="Gene3D" id="4.10.240.10">
    <property type="entry name" value="Zn(2)-C6 fungal-type DNA-binding domain"/>
    <property type="match status" value="1"/>
</dbReference>
<dbReference type="InterPro" id="IPR007219">
    <property type="entry name" value="XnlR_reg_dom"/>
</dbReference>
<dbReference type="GO" id="GO:0008270">
    <property type="term" value="F:zinc ion binding"/>
    <property type="evidence" value="ECO:0007669"/>
    <property type="project" value="InterPro"/>
</dbReference>
<dbReference type="PANTHER" id="PTHR46910">
    <property type="entry name" value="TRANSCRIPTION FACTOR PDR1"/>
    <property type="match status" value="1"/>
</dbReference>
<proteinExistence type="predicted"/>
<dbReference type="EMBL" id="ML993586">
    <property type="protein sequence ID" value="KAF2169916.1"/>
    <property type="molecule type" value="Genomic_DNA"/>
</dbReference>
<dbReference type="SUPFAM" id="SSF57701">
    <property type="entry name" value="Zn2/Cys6 DNA-binding domain"/>
    <property type="match status" value="1"/>
</dbReference>
<evidence type="ECO:0000313" key="6">
    <source>
        <dbReference type="Proteomes" id="UP000799537"/>
    </source>
</evidence>
<evidence type="ECO:0000256" key="2">
    <source>
        <dbReference type="ARBA" id="ARBA00023242"/>
    </source>
</evidence>
<dbReference type="AlphaFoldDB" id="A0A6A6CWQ6"/>